<accession>A0A2G8K8X9</accession>
<evidence type="ECO:0000313" key="8">
    <source>
        <dbReference type="Proteomes" id="UP000230750"/>
    </source>
</evidence>
<evidence type="ECO:0000256" key="2">
    <source>
        <dbReference type="ARBA" id="ARBA00023180"/>
    </source>
</evidence>
<evidence type="ECO:0000259" key="6">
    <source>
        <dbReference type="PROSITE" id="PS51233"/>
    </source>
</evidence>
<dbReference type="PROSITE" id="PS01186">
    <property type="entry name" value="EGF_2"/>
    <property type="match status" value="2"/>
</dbReference>
<dbReference type="SMART" id="SM00832">
    <property type="entry name" value="C8"/>
    <property type="match status" value="2"/>
</dbReference>
<dbReference type="InterPro" id="IPR000742">
    <property type="entry name" value="EGF"/>
</dbReference>
<feature type="domain" description="VWFD" evidence="6">
    <location>
        <begin position="557"/>
        <end position="737"/>
    </location>
</feature>
<comment type="caution">
    <text evidence="3">Lacks conserved residue(s) required for the propagation of feature annotation.</text>
</comment>
<name>A0A2G8K8X9_STIJA</name>
<dbReference type="PROSITE" id="PS51233">
    <property type="entry name" value="VWFD"/>
    <property type="match status" value="1"/>
</dbReference>
<evidence type="ECO:0000256" key="1">
    <source>
        <dbReference type="ARBA" id="ARBA00023157"/>
    </source>
</evidence>
<dbReference type="InterPro" id="IPR002919">
    <property type="entry name" value="TIL_dom"/>
</dbReference>
<feature type="domain" description="EGF-like" evidence="4">
    <location>
        <begin position="515"/>
        <end position="553"/>
    </location>
</feature>
<dbReference type="Proteomes" id="UP000230750">
    <property type="component" value="Unassembled WGS sequence"/>
</dbReference>
<reference evidence="7 8" key="1">
    <citation type="journal article" date="2017" name="PLoS Biol.">
        <title>The sea cucumber genome provides insights into morphological evolution and visceral regeneration.</title>
        <authorList>
            <person name="Zhang X."/>
            <person name="Sun L."/>
            <person name="Yuan J."/>
            <person name="Sun Y."/>
            <person name="Gao Y."/>
            <person name="Zhang L."/>
            <person name="Li S."/>
            <person name="Dai H."/>
            <person name="Hamel J.F."/>
            <person name="Liu C."/>
            <person name="Yu Y."/>
            <person name="Liu S."/>
            <person name="Lin W."/>
            <person name="Guo K."/>
            <person name="Jin S."/>
            <person name="Xu P."/>
            <person name="Storey K.B."/>
            <person name="Huan P."/>
            <person name="Zhang T."/>
            <person name="Zhou Y."/>
            <person name="Zhang J."/>
            <person name="Lin C."/>
            <person name="Li X."/>
            <person name="Xing L."/>
            <person name="Huo D."/>
            <person name="Sun M."/>
            <person name="Wang L."/>
            <person name="Mercier A."/>
            <person name="Li F."/>
            <person name="Yang H."/>
            <person name="Xiang J."/>
        </authorList>
    </citation>
    <scope>NUCLEOTIDE SEQUENCE [LARGE SCALE GENOMIC DNA]</scope>
    <source>
        <strain evidence="7">Shaxun</strain>
        <tissue evidence="7">Muscle</tissue>
    </source>
</reference>
<dbReference type="InterPro" id="IPR001304">
    <property type="entry name" value="C-type_lectin-like"/>
</dbReference>
<keyword evidence="2" id="KW-0325">Glycoprotein</keyword>
<dbReference type="InterPro" id="IPR036084">
    <property type="entry name" value="Ser_inhib-like_sf"/>
</dbReference>
<dbReference type="Pfam" id="PF12714">
    <property type="entry name" value="TILa"/>
    <property type="match status" value="1"/>
</dbReference>
<dbReference type="SMART" id="SM00216">
    <property type="entry name" value="VWD"/>
    <property type="match status" value="1"/>
</dbReference>
<evidence type="ECO:0000256" key="3">
    <source>
        <dbReference type="PROSITE-ProRule" id="PRU00076"/>
    </source>
</evidence>
<organism evidence="7 8">
    <name type="scientific">Stichopus japonicus</name>
    <name type="common">Sea cucumber</name>
    <dbReference type="NCBI Taxonomy" id="307972"/>
    <lineage>
        <taxon>Eukaryota</taxon>
        <taxon>Metazoa</taxon>
        <taxon>Echinodermata</taxon>
        <taxon>Eleutherozoa</taxon>
        <taxon>Echinozoa</taxon>
        <taxon>Holothuroidea</taxon>
        <taxon>Aspidochirotacea</taxon>
        <taxon>Aspidochirotida</taxon>
        <taxon>Stichopodidae</taxon>
        <taxon>Apostichopus</taxon>
    </lineage>
</organism>
<keyword evidence="1" id="KW-1015">Disulfide bond</keyword>
<dbReference type="InterPro" id="IPR022041">
    <property type="entry name" value="Methyltransf_FA"/>
</dbReference>
<dbReference type="SMART" id="SM00034">
    <property type="entry name" value="CLECT"/>
    <property type="match status" value="1"/>
</dbReference>
<protein>
    <submittedName>
        <fullName evidence="7">Putative IgGFc-binding protein</fullName>
    </submittedName>
</protein>
<dbReference type="Pfam" id="PF00094">
    <property type="entry name" value="VWD"/>
    <property type="match status" value="1"/>
</dbReference>
<dbReference type="CDD" id="cd00037">
    <property type="entry name" value="CLECT"/>
    <property type="match status" value="1"/>
</dbReference>
<dbReference type="SUPFAM" id="SSF57567">
    <property type="entry name" value="Serine protease inhibitors"/>
    <property type="match status" value="2"/>
</dbReference>
<dbReference type="PANTHER" id="PTHR37860:SF1">
    <property type="match status" value="1"/>
</dbReference>
<feature type="domain" description="C-type lectin" evidence="5">
    <location>
        <begin position="969"/>
        <end position="1101"/>
    </location>
</feature>
<dbReference type="Pfam" id="PF08742">
    <property type="entry name" value="C8"/>
    <property type="match status" value="2"/>
</dbReference>
<dbReference type="Gene3D" id="3.10.100.10">
    <property type="entry name" value="Mannose-Binding Protein A, subunit A"/>
    <property type="match status" value="2"/>
</dbReference>
<dbReference type="OrthoDB" id="6236007at2759"/>
<gene>
    <name evidence="7" type="ORF">BSL78_18700</name>
</gene>
<dbReference type="PROSITE" id="PS00615">
    <property type="entry name" value="C_TYPE_LECTIN_1"/>
    <property type="match status" value="1"/>
</dbReference>
<evidence type="ECO:0000259" key="4">
    <source>
        <dbReference type="PROSITE" id="PS50026"/>
    </source>
</evidence>
<dbReference type="InterPro" id="IPR016186">
    <property type="entry name" value="C-type_lectin-like/link_sf"/>
</dbReference>
<keyword evidence="8" id="KW-1185">Reference proteome</keyword>
<dbReference type="InterPro" id="IPR014853">
    <property type="entry name" value="VWF/SSPO/ZAN-like_Cys-rich_dom"/>
</dbReference>
<dbReference type="InterPro" id="IPR035234">
    <property type="entry name" value="IgGFc-bd_N"/>
</dbReference>
<feature type="domain" description="C-type lectin" evidence="5">
    <location>
        <begin position="1152"/>
        <end position="1223"/>
    </location>
</feature>
<dbReference type="InterPro" id="IPR025615">
    <property type="entry name" value="TILa_dom"/>
</dbReference>
<dbReference type="CDD" id="cd19941">
    <property type="entry name" value="TIL"/>
    <property type="match status" value="2"/>
</dbReference>
<dbReference type="STRING" id="307972.A0A2G8K8X9"/>
<evidence type="ECO:0000259" key="5">
    <source>
        <dbReference type="PROSITE" id="PS50041"/>
    </source>
</evidence>
<dbReference type="InterPro" id="IPR018378">
    <property type="entry name" value="C-type_lectin_CS"/>
</dbReference>
<dbReference type="SMART" id="SM00181">
    <property type="entry name" value="EGF"/>
    <property type="match status" value="4"/>
</dbReference>
<dbReference type="Pfam" id="PF01826">
    <property type="entry name" value="TIL"/>
    <property type="match status" value="2"/>
</dbReference>
<dbReference type="AlphaFoldDB" id="A0A2G8K8X9"/>
<dbReference type="InterPro" id="IPR001846">
    <property type="entry name" value="VWF_type-D"/>
</dbReference>
<evidence type="ECO:0000313" key="7">
    <source>
        <dbReference type="EMBL" id="PIK44423.1"/>
    </source>
</evidence>
<dbReference type="PANTHER" id="PTHR37860">
    <property type="entry name" value="AGAP008810-PA"/>
    <property type="match status" value="1"/>
</dbReference>
<dbReference type="Pfam" id="PF17517">
    <property type="entry name" value="IgGFc_binding"/>
    <property type="match status" value="1"/>
</dbReference>
<proteinExistence type="predicted"/>
<sequence length="1237" mass="137892">MKPTLLAPGNNRQPSWSKPMPMLSFTVFISDLSISPRTVSPLYPRDLSDRVLRRFLQSFAVLESVTSWGTTYALAPFRGRETAGYIIRVISAYRNTRVRLSNSKTPRVLQNGRFFELSITHRGILEITSNNPILVLQYQKGNDVNDLENGDPSMVIVPSNEQSRRGDIIFPVYEIESAHVTVRLVNGDPRSLLLNGQNVEWEVLDTDYAGAKLLQRDVPSGYHVISHLFPKAEMSVLVYGNEHQKSWAHPGVYRFEKRPPGQLTVANPILMTEFGLAIRIDNKYNAEIGLPQVTKVQSVVSVGPTTVILQTTLSHPGRSVDNFATSWVVNVRETCEAYRPVEPCDDGGGSPNLPRARRLCAILRQPRGPFADCLDVVDSDPYYETCIYDLCAMLPDDSMLCNHFEQYAQACRNSGERPGDWRATRNQCAIDCPEGLVYNPCGTGCPATCVDENPLDDCPMSCLETCECPPGTVLDGTRCVNQSMCGCPLPDGGYASDGEEVMFEDCTLTCFCQNGTLECTEIFCDENAECDIRGGVRNCFCNDGFVGNGTFCEPAPKYCQIFGDPHYNTYDNVMYRFAGECSYKLTETCGRIRGVPTFRVVGTNEKTLDGYESTNLKSIQLSVKGKTYVLDSSGQATVQGSYVDSYPYVDEDSGIVITLSYPSLMIMTDFGVNIKYNILGNGSASIEVPPWYFGKLCGLCGNADGEQSNEYKLPNGNIVTSPVAFANEWNVGFCPTEAPINPEPCQDYPEAFAAAKDNCYFLIADNGPLSQCHDFVDPSPYYEACLFDLCSIYPYREFMCDSAMHYVEACQHAGGRPRNWRNMVPDCDMRCPINSTYGDCNTGCPKTCSSPEGLRHCPMDCLETCECPPGYVLDNDRCVRLSQCRCPDPDGGMVQPGTVHVNSDCTFRCKCIDGVYTCFNITCSENAVCELQGSFQDCYCNEGYRGDGLECYAESSHEGRCDPSWYTPRDGSCYGYYAQPKSFEDAAALCERNYGYLVAISDVTENAFVTRLSHGERAWIGGLRNTSLDSAWQRTDATYSFRYIRKQMPEGIHRMEFSVRARKNAHIALSPYDSDNPDMYEIVIGGWSNTKSAIRRCKGCDSEVEVDTPDILNPRLDVRFYITFLAGTIEVGLLGEDPFMSWTDPDPIECNYIGYTTALNGDAGSSTADEFVWLSREPWIFENWRRGEPSNHQGNEGCIETNFVTEGLWNDHQCSARKPFVCEIPQDPDYLDQDLLP</sequence>
<keyword evidence="3" id="KW-0245">EGF-like domain</keyword>
<dbReference type="Gene3D" id="2.10.25.10">
    <property type="entry name" value="Laminin"/>
    <property type="match status" value="3"/>
</dbReference>
<dbReference type="PROSITE" id="PS50026">
    <property type="entry name" value="EGF_3"/>
    <property type="match status" value="1"/>
</dbReference>
<comment type="caution">
    <text evidence="7">The sequence shown here is derived from an EMBL/GenBank/DDBJ whole genome shotgun (WGS) entry which is preliminary data.</text>
</comment>
<dbReference type="EMBL" id="MRZV01000777">
    <property type="protein sequence ID" value="PIK44423.1"/>
    <property type="molecule type" value="Genomic_DNA"/>
</dbReference>
<dbReference type="Pfam" id="PF12248">
    <property type="entry name" value="Methyltransf_FA"/>
    <property type="match status" value="1"/>
</dbReference>
<dbReference type="SUPFAM" id="SSF56436">
    <property type="entry name" value="C-type lectin-like"/>
    <property type="match status" value="2"/>
</dbReference>
<dbReference type="InterPro" id="IPR016187">
    <property type="entry name" value="CTDL_fold"/>
</dbReference>
<dbReference type="FunFam" id="2.10.25.10:FF:000055">
    <property type="entry name" value="alpha-tectorin isoform X1"/>
    <property type="match status" value="2"/>
</dbReference>
<dbReference type="PROSITE" id="PS50041">
    <property type="entry name" value="C_TYPE_LECTIN_2"/>
    <property type="match status" value="2"/>
</dbReference>